<dbReference type="InterPro" id="IPR029058">
    <property type="entry name" value="AB_hydrolase_fold"/>
</dbReference>
<evidence type="ECO:0000256" key="2">
    <source>
        <dbReference type="SAM" id="MobiDB-lite"/>
    </source>
</evidence>
<evidence type="ECO:0000259" key="3">
    <source>
        <dbReference type="Pfam" id="PF24883"/>
    </source>
</evidence>
<dbReference type="SUPFAM" id="SSF53474">
    <property type="entry name" value="alpha/beta-Hydrolases"/>
    <property type="match status" value="1"/>
</dbReference>
<reference evidence="5" key="1">
    <citation type="submission" date="2019-06" db="EMBL/GenBank/DDBJ databases">
        <authorList>
            <person name="Broberg M."/>
        </authorList>
    </citation>
    <scope>NUCLEOTIDE SEQUENCE [LARGE SCALE GENOMIC DNA]</scope>
</reference>
<dbReference type="Gene3D" id="3.40.50.300">
    <property type="entry name" value="P-loop containing nucleotide triphosphate hydrolases"/>
    <property type="match status" value="1"/>
</dbReference>
<feature type="non-terminal residue" evidence="4">
    <location>
        <position position="1"/>
    </location>
</feature>
<keyword evidence="1" id="KW-0677">Repeat</keyword>
<reference evidence="4 5" key="2">
    <citation type="submission" date="2021-10" db="EMBL/GenBank/DDBJ databases">
        <authorList>
            <person name="Piombo E."/>
        </authorList>
    </citation>
    <scope>NUCLEOTIDE SEQUENCE [LARGE SCALE GENOMIC DNA]</scope>
</reference>
<dbReference type="EMBL" id="CABFNO020001547">
    <property type="protein sequence ID" value="CAG9998485.1"/>
    <property type="molecule type" value="Genomic_DNA"/>
</dbReference>
<organism evidence="4 5">
    <name type="scientific">Clonostachys byssicola</name>
    <dbReference type="NCBI Taxonomy" id="160290"/>
    <lineage>
        <taxon>Eukaryota</taxon>
        <taxon>Fungi</taxon>
        <taxon>Dikarya</taxon>
        <taxon>Ascomycota</taxon>
        <taxon>Pezizomycotina</taxon>
        <taxon>Sordariomycetes</taxon>
        <taxon>Hypocreomycetidae</taxon>
        <taxon>Hypocreales</taxon>
        <taxon>Bionectriaceae</taxon>
        <taxon>Clonostachys</taxon>
    </lineage>
</organism>
<feature type="domain" description="Nephrocystin 3-like N-terminal" evidence="3">
    <location>
        <begin position="422"/>
        <end position="602"/>
    </location>
</feature>
<dbReference type="PANTHER" id="PTHR10039:SF5">
    <property type="entry name" value="NACHT DOMAIN-CONTAINING PROTEIN"/>
    <property type="match status" value="1"/>
</dbReference>
<dbReference type="OrthoDB" id="7464126at2759"/>
<dbReference type="Gene3D" id="3.40.50.1820">
    <property type="entry name" value="alpha/beta hydrolase"/>
    <property type="match status" value="1"/>
</dbReference>
<protein>
    <recommendedName>
        <fullName evidence="3">Nephrocystin 3-like N-terminal domain-containing protein</fullName>
    </recommendedName>
</protein>
<name>A0A9N9Y936_9HYPO</name>
<dbReference type="AlphaFoldDB" id="A0A9N9Y936"/>
<dbReference type="Proteomes" id="UP000754883">
    <property type="component" value="Unassembled WGS sequence"/>
</dbReference>
<evidence type="ECO:0000313" key="4">
    <source>
        <dbReference type="EMBL" id="CAG9998485.1"/>
    </source>
</evidence>
<sequence length="1108" mass="125937">RRNEISHRCHRDIRGLRARAWVASRRVSATPTVTGTGALMRACFPSSIVLVHGLHGHPYRSWNSAEPRVPDSESSSLLLPEASPDSNDRGREALQRMFSGLSSTYSKRSSSAPLRSGSHLSLERAPEAIDGSPACVFWPADLLPRECRDSRVLMFGYDSEITKYTAGQSNKSSLVSHSRELLYSLCRERCVDRPLIFVAHSLGGIVVKEMLARSSESAEKDLNNVVESTASVIFLGTPHRGSPELASLGEFTLDALGLKTGYLERARETFSKLWYKHDFRVKTFQEGLDFAGIRIGIPGNKVVPDVSSLIGDPRERAETLQANHEEMCRFTGSNDPSYRKVVAEIRSVYASLKRLNTQNVHRRGCIQRNATSPPAFSTGSKFEPFRGDQTDQTIGDERLCLQSLWYPNMYMHRQNIEYPSEGSCSWLFKHKTYQDWFHNENRYAHEGLLWLKGNPGTGKSVLMKEAFRRSIVAQTHLNHSTAAFFFNAKGSEMEHSPQGLFRSLLHQLAQENRDLLLDFAKLWRQKLCHMEDTAASTVRWSEHELRFFFQNNTARRRQSPRRIIIFIDALDECDQEKVRLQAYFWRQLTHSTPHLSVCFSSRHFQSIAVINCPQITVETHNELDICAYIERRFKLGGLARPKNRKVLRKAIVEKANGVFLWVTLVVDEVLNSWDDGKNTHYLLEQVDDAPSSLQAFYSRMLESLSPAEKQVTLRLFQWATLATKPLCLDEWRQILAITRTPWLQSLPEWRKSDYFTCDVEQLQSRIKSMSKGLLEVTKAGSNAFDSVSIHARAGSLDLEQEESRTVQVIHESVRQFFLYGDGFMNLDPSVGPSSVGNGHLSIMSSCLDYIEMSEMDALMDGHKWSDQNETRKREDMLLATYSDTGDSYSSSWPSTQPDTPYSLLALDMSQSLKLQSREHLPAQPEAHPIEDTIRGFRDEDAEHRPIYLSADEQPVESFSISAKWIAMAQCSSVDGSTELSYSQSSVPLTSDKVKGYPALLSYATQELFNHARLAESDLADPSALIKRLISDGAWNRWAALRDDIPQETSLSTFVREIRLHSTALTFEFLKLFDWLREAFRDHTVLARHTGWKLRLEYPPLRSHHYGAG</sequence>
<comment type="caution">
    <text evidence="4">The sequence shown here is derived from an EMBL/GenBank/DDBJ whole genome shotgun (WGS) entry which is preliminary data.</text>
</comment>
<proteinExistence type="predicted"/>
<keyword evidence="5" id="KW-1185">Reference proteome</keyword>
<dbReference type="InterPro" id="IPR056884">
    <property type="entry name" value="NPHP3-like_N"/>
</dbReference>
<feature type="non-terminal residue" evidence="4">
    <location>
        <position position="1108"/>
    </location>
</feature>
<accession>A0A9N9Y936</accession>
<gene>
    <name evidence="4" type="ORF">CBYS24578_00015205</name>
</gene>
<dbReference type="PANTHER" id="PTHR10039">
    <property type="entry name" value="AMELOGENIN"/>
    <property type="match status" value="1"/>
</dbReference>
<evidence type="ECO:0000256" key="1">
    <source>
        <dbReference type="ARBA" id="ARBA00022737"/>
    </source>
</evidence>
<feature type="compositionally biased region" description="Low complexity" evidence="2">
    <location>
        <begin position="72"/>
        <end position="85"/>
    </location>
</feature>
<evidence type="ECO:0000313" key="5">
    <source>
        <dbReference type="Proteomes" id="UP000754883"/>
    </source>
</evidence>
<dbReference type="SUPFAM" id="SSF52540">
    <property type="entry name" value="P-loop containing nucleoside triphosphate hydrolases"/>
    <property type="match status" value="1"/>
</dbReference>
<feature type="region of interest" description="Disordered" evidence="2">
    <location>
        <begin position="64"/>
        <end position="89"/>
    </location>
</feature>
<dbReference type="InterPro" id="IPR027417">
    <property type="entry name" value="P-loop_NTPase"/>
</dbReference>
<dbReference type="Pfam" id="PF24883">
    <property type="entry name" value="NPHP3_N"/>
    <property type="match status" value="1"/>
</dbReference>